<gene>
    <name evidence="1" type="ORF">EDC23_2122</name>
</gene>
<protein>
    <submittedName>
        <fullName evidence="1">Uncharacterized protein</fullName>
    </submittedName>
</protein>
<dbReference type="RefSeq" id="WP_279585922.1">
    <property type="nucleotide sequence ID" value="NZ_SOQX01000005.1"/>
</dbReference>
<sequence length="44" mass="5044">MPCWSDPNQINRYDARAGYGEANHVGWNQTIAKGGPVYQHRNRD</sequence>
<comment type="caution">
    <text evidence="1">The sequence shown here is derived from an EMBL/GenBank/DDBJ whole genome shotgun (WGS) entry which is preliminary data.</text>
</comment>
<name>A0A4R8IJT5_9GAMM</name>
<accession>A0A4R8IJT5</accession>
<keyword evidence="2" id="KW-1185">Reference proteome</keyword>
<evidence type="ECO:0000313" key="2">
    <source>
        <dbReference type="Proteomes" id="UP000294914"/>
    </source>
</evidence>
<dbReference type="AlphaFoldDB" id="A0A4R8IJT5"/>
<reference evidence="1 2" key="1">
    <citation type="submission" date="2019-03" db="EMBL/GenBank/DDBJ databases">
        <title>Genomic Encyclopedia of Type Strains, Phase IV (KMG-IV): sequencing the most valuable type-strain genomes for metagenomic binning, comparative biology and taxonomic classification.</title>
        <authorList>
            <person name="Goeker M."/>
        </authorList>
    </citation>
    <scope>NUCLEOTIDE SEQUENCE [LARGE SCALE GENOMIC DNA]</scope>
    <source>
        <strain evidence="1 2">DSM 16326</strain>
    </source>
</reference>
<evidence type="ECO:0000313" key="1">
    <source>
        <dbReference type="EMBL" id="TDY00618.1"/>
    </source>
</evidence>
<organism evidence="1 2">
    <name type="scientific">Thiohalophilus thiocyanatoxydans</name>
    <dbReference type="NCBI Taxonomy" id="381308"/>
    <lineage>
        <taxon>Bacteria</taxon>
        <taxon>Pseudomonadati</taxon>
        <taxon>Pseudomonadota</taxon>
        <taxon>Gammaproteobacteria</taxon>
        <taxon>Thiohalomonadales</taxon>
        <taxon>Thiohalophilaceae</taxon>
        <taxon>Thiohalophilus</taxon>
    </lineage>
</organism>
<dbReference type="EMBL" id="SOQX01000005">
    <property type="protein sequence ID" value="TDY00618.1"/>
    <property type="molecule type" value="Genomic_DNA"/>
</dbReference>
<proteinExistence type="predicted"/>
<dbReference type="Proteomes" id="UP000294914">
    <property type="component" value="Unassembled WGS sequence"/>
</dbReference>